<dbReference type="FunFam" id="1.10.10.60:FF:000089">
    <property type="entry name" value="Caudal type homeobox 4"/>
    <property type="match status" value="1"/>
</dbReference>
<dbReference type="InterPro" id="IPR047152">
    <property type="entry name" value="Caudal_homeobox"/>
</dbReference>
<dbReference type="GO" id="GO:0009887">
    <property type="term" value="P:animal organ morphogenesis"/>
    <property type="evidence" value="ECO:0007669"/>
    <property type="project" value="TreeGrafter"/>
</dbReference>
<feature type="compositionally biased region" description="Polar residues" evidence="8">
    <location>
        <begin position="219"/>
        <end position="229"/>
    </location>
</feature>
<feature type="region of interest" description="Disordered" evidence="8">
    <location>
        <begin position="205"/>
        <end position="229"/>
    </location>
</feature>
<dbReference type="Pfam" id="PF00046">
    <property type="entry name" value="Homeodomain"/>
    <property type="match status" value="1"/>
</dbReference>
<evidence type="ECO:0000256" key="3">
    <source>
        <dbReference type="ARBA" id="ARBA00023125"/>
    </source>
</evidence>
<dbReference type="SUPFAM" id="SSF46689">
    <property type="entry name" value="Homeodomain-like"/>
    <property type="match status" value="1"/>
</dbReference>
<dbReference type="InterPro" id="IPR017970">
    <property type="entry name" value="Homeobox_CS"/>
</dbReference>
<evidence type="ECO:0000256" key="8">
    <source>
        <dbReference type="SAM" id="MobiDB-lite"/>
    </source>
</evidence>
<keyword evidence="3 6" id="KW-0238">DNA-binding</keyword>
<comment type="similarity">
    <text evidence="2">Belongs to the Caudal homeobox family.</text>
</comment>
<dbReference type="PROSITE" id="PS50071">
    <property type="entry name" value="HOMEOBOX_2"/>
    <property type="match status" value="1"/>
</dbReference>
<dbReference type="SMART" id="SM00389">
    <property type="entry name" value="HOX"/>
    <property type="match status" value="1"/>
</dbReference>
<dbReference type="PANTHER" id="PTHR24332">
    <property type="entry name" value="HOMEOBOX PROTEIN CDX"/>
    <property type="match status" value="1"/>
</dbReference>
<dbReference type="PANTHER" id="PTHR24332:SF9">
    <property type="entry name" value="HOMEOTIC PROTEIN CAUDAL"/>
    <property type="match status" value="1"/>
</dbReference>
<accession>A0A336LNY9</accession>
<evidence type="ECO:0000256" key="4">
    <source>
        <dbReference type="ARBA" id="ARBA00023155"/>
    </source>
</evidence>
<dbReference type="GO" id="GO:0000977">
    <property type="term" value="F:RNA polymerase II transcription regulatory region sequence-specific DNA binding"/>
    <property type="evidence" value="ECO:0007669"/>
    <property type="project" value="TreeGrafter"/>
</dbReference>
<evidence type="ECO:0000256" key="6">
    <source>
        <dbReference type="PROSITE-ProRule" id="PRU00108"/>
    </source>
</evidence>
<keyword evidence="4 6" id="KW-0371">Homeobox</keyword>
<dbReference type="PRINTS" id="PR00024">
    <property type="entry name" value="HOMEOBOX"/>
</dbReference>
<dbReference type="CDD" id="cd00086">
    <property type="entry name" value="homeodomain"/>
    <property type="match status" value="1"/>
</dbReference>
<gene>
    <name evidence="10" type="primary">CSON014852</name>
</gene>
<reference evidence="10" key="1">
    <citation type="submission" date="2018-07" db="EMBL/GenBank/DDBJ databases">
        <authorList>
            <person name="Quirk P.G."/>
            <person name="Krulwich T.A."/>
        </authorList>
    </citation>
    <scope>NUCLEOTIDE SEQUENCE</scope>
</reference>
<evidence type="ECO:0000256" key="1">
    <source>
        <dbReference type="ARBA" id="ARBA00004123"/>
    </source>
</evidence>
<keyword evidence="5 6" id="KW-0539">Nucleus</keyword>
<dbReference type="AlphaFoldDB" id="A0A336LNY9"/>
<feature type="compositionally biased region" description="Basic residues" evidence="8">
    <location>
        <begin position="206"/>
        <end position="215"/>
    </location>
</feature>
<evidence type="ECO:0000313" key="10">
    <source>
        <dbReference type="EMBL" id="SSX19505.1"/>
    </source>
</evidence>
<feature type="compositionally biased region" description="Polar residues" evidence="8">
    <location>
        <begin position="106"/>
        <end position="135"/>
    </location>
</feature>
<comment type="subcellular location">
    <subcellularLocation>
        <location evidence="1 6 7">Nucleus</location>
    </subcellularLocation>
</comment>
<evidence type="ECO:0000256" key="5">
    <source>
        <dbReference type="ARBA" id="ARBA00023242"/>
    </source>
</evidence>
<feature type="DNA-binding region" description="Homeobox" evidence="6">
    <location>
        <begin position="155"/>
        <end position="214"/>
    </location>
</feature>
<feature type="region of interest" description="Disordered" evidence="8">
    <location>
        <begin position="106"/>
        <end position="153"/>
    </location>
</feature>
<sequence>MVSYYNHPLTMYQKNSNLSYSPSTPWYPNYHPSNTQFLSNGESSPQQVYYSHVFHQPSPDWMTHETYTPSNQPNYLQPSFNLMNHHHGILEHNTEPVQNIPSPPITVSGSEVSSPCNLVTSASPQTPNRQANSKSPYEWMKKSSYQPNPGKTRTKDKYRVVYSDHQRLELEKEFHYTRYITIRRKSELAQNLQLSERQVKIWFQNRRAKDRKQKKKNDFPNSSNANHNQAVTISKLLDATPKLDSIHIQHIHHQMSSSFQSSHNVHTHNA</sequence>
<dbReference type="VEuPathDB" id="VectorBase:CSON014852"/>
<dbReference type="GO" id="GO:0000981">
    <property type="term" value="F:DNA-binding transcription factor activity, RNA polymerase II-specific"/>
    <property type="evidence" value="ECO:0007669"/>
    <property type="project" value="InterPro"/>
</dbReference>
<name>A0A336LNY9_CULSO</name>
<evidence type="ECO:0000259" key="9">
    <source>
        <dbReference type="PROSITE" id="PS50071"/>
    </source>
</evidence>
<dbReference type="InterPro" id="IPR009057">
    <property type="entry name" value="Homeodomain-like_sf"/>
</dbReference>
<dbReference type="GO" id="GO:0009948">
    <property type="term" value="P:anterior/posterior axis specification"/>
    <property type="evidence" value="ECO:0007669"/>
    <property type="project" value="TreeGrafter"/>
</dbReference>
<organism evidence="10">
    <name type="scientific">Culicoides sonorensis</name>
    <name type="common">Biting midge</name>
    <dbReference type="NCBI Taxonomy" id="179676"/>
    <lineage>
        <taxon>Eukaryota</taxon>
        <taxon>Metazoa</taxon>
        <taxon>Ecdysozoa</taxon>
        <taxon>Arthropoda</taxon>
        <taxon>Hexapoda</taxon>
        <taxon>Insecta</taxon>
        <taxon>Pterygota</taxon>
        <taxon>Neoptera</taxon>
        <taxon>Endopterygota</taxon>
        <taxon>Diptera</taxon>
        <taxon>Nematocera</taxon>
        <taxon>Chironomoidea</taxon>
        <taxon>Ceratopogonidae</taxon>
        <taxon>Ceratopogoninae</taxon>
        <taxon>Culicoides</taxon>
        <taxon>Monoculicoides</taxon>
    </lineage>
</organism>
<evidence type="ECO:0000256" key="2">
    <source>
        <dbReference type="ARBA" id="ARBA00010341"/>
    </source>
</evidence>
<proteinExistence type="inferred from homology"/>
<dbReference type="InterPro" id="IPR020479">
    <property type="entry name" value="HD_metazoa"/>
</dbReference>
<dbReference type="InterPro" id="IPR001356">
    <property type="entry name" value="HD"/>
</dbReference>
<dbReference type="EMBL" id="UFQT01000087">
    <property type="protein sequence ID" value="SSX19505.1"/>
    <property type="molecule type" value="Genomic_DNA"/>
</dbReference>
<dbReference type="GO" id="GO:0005634">
    <property type="term" value="C:nucleus"/>
    <property type="evidence" value="ECO:0007669"/>
    <property type="project" value="UniProtKB-SubCell"/>
</dbReference>
<evidence type="ECO:0000256" key="7">
    <source>
        <dbReference type="RuleBase" id="RU000682"/>
    </source>
</evidence>
<protein>
    <submittedName>
        <fullName evidence="10">CSON014852 protein</fullName>
    </submittedName>
</protein>
<feature type="domain" description="Homeobox" evidence="9">
    <location>
        <begin position="153"/>
        <end position="213"/>
    </location>
</feature>
<dbReference type="Gene3D" id="1.10.10.60">
    <property type="entry name" value="Homeodomain-like"/>
    <property type="match status" value="1"/>
</dbReference>
<dbReference type="GO" id="GO:0030154">
    <property type="term" value="P:cell differentiation"/>
    <property type="evidence" value="ECO:0007669"/>
    <property type="project" value="TreeGrafter"/>
</dbReference>
<dbReference type="PROSITE" id="PS00027">
    <property type="entry name" value="HOMEOBOX_1"/>
    <property type="match status" value="1"/>
</dbReference>